<accession>A0A3L7B6Q3</accession>
<dbReference type="InterPro" id="IPR036679">
    <property type="entry name" value="FlgN-like_sf"/>
</dbReference>
<dbReference type="Proteomes" id="UP000266922">
    <property type="component" value="Unassembled WGS sequence"/>
</dbReference>
<reference evidence="5 6" key="2">
    <citation type="submission" date="2018-10" db="EMBL/GenBank/DDBJ databases">
        <title>Geobacillus stearothermophilus in processing lines of powdered infant formula.</title>
        <authorList>
            <person name="Rhee M.S."/>
            <person name="Choi I.-G."/>
            <person name="Cho T.J."/>
            <person name="Park B."/>
        </authorList>
    </citation>
    <scope>NUCLEOTIDE SEQUENCE [LARGE SCALE GENOMIC DNA]</scope>
    <source>
        <strain evidence="5 6">FHS-PPGT130</strain>
    </source>
</reference>
<dbReference type="EMBL" id="RCTJ01000074">
    <property type="protein sequence ID" value="RLQ13058.1"/>
    <property type="molecule type" value="Genomic_DNA"/>
</dbReference>
<dbReference type="RefSeq" id="WP_023633641.1">
    <property type="nucleotide sequence ID" value="NZ_JARMSK010000049.1"/>
</dbReference>
<sequence length="177" mass="20260">MNTRVENRRTDDEQRAPALQLMALLDRHLTLHRHLLQLAYQKTDVLKRGDMDGLMQLIQKEQTAIAAIQQLERERAQLVAAWSDGGHPLTLADCLPKMDEEERQKAEQLASELLDVINELQAVNELNGQLIRQSLQWVTLMLDQLMPQPPNVNYTAPNQSTRQYGHGRSRSLFDSKA</sequence>
<evidence type="ECO:0000313" key="7">
    <source>
        <dbReference type="Proteomes" id="UP000773850"/>
    </source>
</evidence>
<keyword evidence="5" id="KW-0969">Cilium</keyword>
<keyword evidence="5" id="KW-0282">Flagellum</keyword>
<dbReference type="SUPFAM" id="SSF140566">
    <property type="entry name" value="FlgN-like"/>
    <property type="match status" value="1"/>
</dbReference>
<feature type="compositionally biased region" description="Polar residues" evidence="3">
    <location>
        <begin position="151"/>
        <end position="163"/>
    </location>
</feature>
<keyword evidence="7" id="KW-1185">Reference proteome</keyword>
<keyword evidence="5" id="KW-0966">Cell projection</keyword>
<gene>
    <name evidence="5" type="ORF">D9548_13890</name>
    <name evidence="4" type="ORF">GS8_3174</name>
</gene>
<dbReference type="GeneID" id="89613168"/>
<dbReference type="InterPro" id="IPR007809">
    <property type="entry name" value="FlgN-like"/>
</dbReference>
<organism evidence="5 6">
    <name type="scientific">Geobacillus stearothermophilus</name>
    <name type="common">Bacillus stearothermophilus</name>
    <dbReference type="NCBI Taxonomy" id="1422"/>
    <lineage>
        <taxon>Bacteria</taxon>
        <taxon>Bacillati</taxon>
        <taxon>Bacillota</taxon>
        <taxon>Bacilli</taxon>
        <taxon>Bacillales</taxon>
        <taxon>Anoxybacillaceae</taxon>
        <taxon>Geobacillus</taxon>
    </lineage>
</organism>
<keyword evidence="1" id="KW-1005">Bacterial flagellum biogenesis</keyword>
<evidence type="ECO:0000256" key="2">
    <source>
        <dbReference type="SAM" id="Coils"/>
    </source>
</evidence>
<feature type="region of interest" description="Disordered" evidence="3">
    <location>
        <begin position="151"/>
        <end position="177"/>
    </location>
</feature>
<dbReference type="GO" id="GO:0044780">
    <property type="term" value="P:bacterial-type flagellum assembly"/>
    <property type="evidence" value="ECO:0007669"/>
    <property type="project" value="InterPro"/>
</dbReference>
<dbReference type="Pfam" id="PF05130">
    <property type="entry name" value="FlgN"/>
    <property type="match status" value="1"/>
</dbReference>
<dbReference type="Gene3D" id="1.20.58.300">
    <property type="entry name" value="FlgN-like"/>
    <property type="match status" value="1"/>
</dbReference>
<evidence type="ECO:0000313" key="4">
    <source>
        <dbReference type="EMBL" id="KAF6509643.1"/>
    </source>
</evidence>
<dbReference type="Proteomes" id="UP000773850">
    <property type="component" value="Unassembled WGS sequence"/>
</dbReference>
<evidence type="ECO:0000313" key="5">
    <source>
        <dbReference type="EMBL" id="RLQ13058.1"/>
    </source>
</evidence>
<protein>
    <submittedName>
        <fullName evidence="5">Flagellar protein FlgN</fullName>
    </submittedName>
</protein>
<name>A0A3L7B6Q3_GEOSE</name>
<reference evidence="4 7" key="1">
    <citation type="submission" date="2016-03" db="EMBL/GenBank/DDBJ databases">
        <title>Spore heat resistance.</title>
        <authorList>
            <person name="Boekhorst J."/>
            <person name="Berendsen E.M."/>
            <person name="Wells-Bennik M.H."/>
            <person name="Kuipers O.P."/>
        </authorList>
    </citation>
    <scope>NUCLEOTIDE SEQUENCE [LARGE SCALE GENOMIC DNA]</scope>
    <source>
        <strain evidence="4 7">GS8</strain>
    </source>
</reference>
<dbReference type="EMBL" id="LUCS01000030">
    <property type="protein sequence ID" value="KAF6509643.1"/>
    <property type="molecule type" value="Genomic_DNA"/>
</dbReference>
<evidence type="ECO:0000256" key="3">
    <source>
        <dbReference type="SAM" id="MobiDB-lite"/>
    </source>
</evidence>
<keyword evidence="2" id="KW-0175">Coiled coil</keyword>
<evidence type="ECO:0000313" key="6">
    <source>
        <dbReference type="Proteomes" id="UP000266922"/>
    </source>
</evidence>
<dbReference type="AlphaFoldDB" id="A0A3L7B6Q3"/>
<feature type="coiled-coil region" evidence="2">
    <location>
        <begin position="54"/>
        <end position="126"/>
    </location>
</feature>
<evidence type="ECO:0000256" key="1">
    <source>
        <dbReference type="ARBA" id="ARBA00022795"/>
    </source>
</evidence>
<comment type="caution">
    <text evidence="5">The sequence shown here is derived from an EMBL/GenBank/DDBJ whole genome shotgun (WGS) entry which is preliminary data.</text>
</comment>
<proteinExistence type="predicted"/>